<evidence type="ECO:0000256" key="1">
    <source>
        <dbReference type="ARBA" id="ARBA00010457"/>
    </source>
</evidence>
<gene>
    <name evidence="5" type="ORF">NIASO_02640</name>
</gene>
<name>W0EYV3_9BACT</name>
<dbReference type="InterPro" id="IPR036423">
    <property type="entry name" value="SOD-like_Cu/Zn_dom_sf"/>
</dbReference>
<dbReference type="Proteomes" id="UP000003586">
    <property type="component" value="Chromosome"/>
</dbReference>
<dbReference type="HOGENOM" id="CLU_056632_8_1_10"/>
<feature type="domain" description="Superoxide dismutase copper/zinc binding" evidence="4">
    <location>
        <begin position="82"/>
        <end position="211"/>
    </location>
</feature>
<dbReference type="eggNOG" id="COG2032">
    <property type="taxonomic scope" value="Bacteria"/>
</dbReference>
<dbReference type="Gene3D" id="2.60.40.200">
    <property type="entry name" value="Superoxide dismutase, copper/zinc binding domain"/>
    <property type="match status" value="1"/>
</dbReference>
<feature type="signal peptide" evidence="3">
    <location>
        <begin position="1"/>
        <end position="28"/>
    </location>
</feature>
<keyword evidence="2" id="KW-0479">Metal-binding</keyword>
<evidence type="ECO:0000259" key="4">
    <source>
        <dbReference type="Pfam" id="PF00080"/>
    </source>
</evidence>
<evidence type="ECO:0000256" key="2">
    <source>
        <dbReference type="RuleBase" id="RU000393"/>
    </source>
</evidence>
<dbReference type="PRINTS" id="PR00068">
    <property type="entry name" value="CUZNDISMTASE"/>
</dbReference>
<dbReference type="GO" id="GO:0005507">
    <property type="term" value="F:copper ion binding"/>
    <property type="evidence" value="ECO:0007669"/>
    <property type="project" value="InterPro"/>
</dbReference>
<dbReference type="Pfam" id="PF00080">
    <property type="entry name" value="Sod_Cu"/>
    <property type="match status" value="1"/>
</dbReference>
<keyword evidence="2" id="KW-0186">Copper</keyword>
<dbReference type="SUPFAM" id="SSF49329">
    <property type="entry name" value="Cu,Zn superoxide dismutase-like"/>
    <property type="match status" value="1"/>
</dbReference>
<evidence type="ECO:0000256" key="3">
    <source>
        <dbReference type="SAM" id="SignalP"/>
    </source>
</evidence>
<dbReference type="EC" id="1.15.1.1" evidence="2"/>
<accession>W0EYV3</accession>
<proteinExistence type="inferred from homology"/>
<keyword evidence="3" id="KW-0732">Signal</keyword>
<dbReference type="GO" id="GO:0004784">
    <property type="term" value="F:superoxide dismutase activity"/>
    <property type="evidence" value="ECO:0007669"/>
    <property type="project" value="UniProtKB-EC"/>
</dbReference>
<evidence type="ECO:0000313" key="6">
    <source>
        <dbReference type="Proteomes" id="UP000003586"/>
    </source>
</evidence>
<dbReference type="KEGG" id="nso:NIASO_02640"/>
<feature type="chain" id="PRO_5004789010" description="Superoxide dismutase [Cu-Zn]" evidence="3">
    <location>
        <begin position="29"/>
        <end position="214"/>
    </location>
</feature>
<keyword evidence="2" id="KW-0862">Zinc</keyword>
<dbReference type="EMBL" id="CP007035">
    <property type="protein sequence ID" value="AHF14379.1"/>
    <property type="molecule type" value="Genomic_DNA"/>
</dbReference>
<evidence type="ECO:0000313" key="5">
    <source>
        <dbReference type="EMBL" id="AHF14379.1"/>
    </source>
</evidence>
<dbReference type="InterPro" id="IPR018152">
    <property type="entry name" value="SOD_Cu/Zn_BS"/>
</dbReference>
<reference evidence="5 6" key="1">
    <citation type="submission" date="2013-12" db="EMBL/GenBank/DDBJ databases">
        <authorList>
            <consortium name="DOE Joint Genome Institute"/>
            <person name="Eisen J."/>
            <person name="Huntemann M."/>
            <person name="Han J."/>
            <person name="Chen A."/>
            <person name="Kyrpides N."/>
            <person name="Mavromatis K."/>
            <person name="Markowitz V."/>
            <person name="Palaniappan K."/>
            <person name="Ivanova N."/>
            <person name="Schaumberg A."/>
            <person name="Pati A."/>
            <person name="Liolios K."/>
            <person name="Nordberg H.P."/>
            <person name="Cantor M.N."/>
            <person name="Hua S.X."/>
            <person name="Woyke T."/>
        </authorList>
    </citation>
    <scope>NUCLEOTIDE SEQUENCE [LARGE SCALE GENOMIC DNA]</scope>
    <source>
        <strain evidence="6">DSM 19437</strain>
    </source>
</reference>
<keyword evidence="2" id="KW-0560">Oxidoreductase</keyword>
<sequence>MIVRNTLKSKIMKQIFFAAGVASLMMLASCGNGSSEKANSDSTATAATVDSTATPAAAPAAEGTQVAMANLQSTTDSTKNLGTAKFYKLADGKIRLDIEINMPERKDSNVAVHFHEHGDCGMKGENSHGHWNPTNAKHGEWGSASFHAGDIGNIKLDATGHGTKSVTTDLWSVDAGNKDIIGKAVIVHGGTDDYKTQPSGNSGPRVGCGVITKM</sequence>
<dbReference type="PROSITE" id="PS00332">
    <property type="entry name" value="SOD_CU_ZN_2"/>
    <property type="match status" value="1"/>
</dbReference>
<dbReference type="InterPro" id="IPR024134">
    <property type="entry name" value="SOD_Cu/Zn_/chaperone"/>
</dbReference>
<keyword evidence="6" id="KW-1185">Reference proteome</keyword>
<dbReference type="STRING" id="929713.NIASO_02640"/>
<dbReference type="AlphaFoldDB" id="W0EYV3"/>
<comment type="function">
    <text evidence="2">Destroys radicals which are normally produced within the cells and which are toxic to biological systems.</text>
</comment>
<protein>
    <recommendedName>
        <fullName evidence="2">Superoxide dismutase [Cu-Zn]</fullName>
        <ecNumber evidence="2">1.15.1.1</ecNumber>
    </recommendedName>
</protein>
<dbReference type="InterPro" id="IPR001424">
    <property type="entry name" value="SOD_Cu_Zn_dom"/>
</dbReference>
<comment type="cofactor">
    <cofactor evidence="2">
        <name>Cu cation</name>
        <dbReference type="ChEBI" id="CHEBI:23378"/>
    </cofactor>
    <text evidence="2">Binds 1 copper ion per subunit.</text>
</comment>
<comment type="catalytic activity">
    <reaction evidence="2">
        <text>2 superoxide + 2 H(+) = H2O2 + O2</text>
        <dbReference type="Rhea" id="RHEA:20696"/>
        <dbReference type="ChEBI" id="CHEBI:15378"/>
        <dbReference type="ChEBI" id="CHEBI:15379"/>
        <dbReference type="ChEBI" id="CHEBI:16240"/>
        <dbReference type="ChEBI" id="CHEBI:18421"/>
        <dbReference type="EC" id="1.15.1.1"/>
    </reaction>
</comment>
<comment type="similarity">
    <text evidence="1 2">Belongs to the Cu-Zn superoxide dismutase family.</text>
</comment>
<organism evidence="5 6">
    <name type="scientific">Niabella soli DSM 19437</name>
    <dbReference type="NCBI Taxonomy" id="929713"/>
    <lineage>
        <taxon>Bacteria</taxon>
        <taxon>Pseudomonadati</taxon>
        <taxon>Bacteroidota</taxon>
        <taxon>Chitinophagia</taxon>
        <taxon>Chitinophagales</taxon>
        <taxon>Chitinophagaceae</taxon>
        <taxon>Niabella</taxon>
    </lineage>
</organism>
<comment type="cofactor">
    <cofactor evidence="2">
        <name>Zn(2+)</name>
        <dbReference type="ChEBI" id="CHEBI:29105"/>
    </cofactor>
    <text evidence="2">Binds 1 zinc ion per subunit.</text>
</comment>
<dbReference type="PROSITE" id="PS51257">
    <property type="entry name" value="PROKAR_LIPOPROTEIN"/>
    <property type="match status" value="1"/>
</dbReference>
<dbReference type="PANTHER" id="PTHR10003">
    <property type="entry name" value="SUPEROXIDE DISMUTASE CU-ZN -RELATED"/>
    <property type="match status" value="1"/>
</dbReference>